<evidence type="ECO:0000259" key="1">
    <source>
        <dbReference type="Pfam" id="PF01028"/>
    </source>
</evidence>
<gene>
    <name evidence="3" type="ORF">ABTW24_15380</name>
    <name evidence="4" type="ORF">NCTC11429_04153</name>
</gene>
<dbReference type="Proteomes" id="UP001566204">
    <property type="component" value="Unassembled WGS sequence"/>
</dbReference>
<proteinExistence type="predicted"/>
<evidence type="ECO:0000313" key="4">
    <source>
        <dbReference type="EMBL" id="VTR50650.1"/>
    </source>
</evidence>
<evidence type="ECO:0000313" key="3">
    <source>
        <dbReference type="EMBL" id="MEZ0452978.1"/>
    </source>
</evidence>
<dbReference type="KEGG" id="stha:NCTC11429_04153"/>
<dbReference type="PROSITE" id="PS52038">
    <property type="entry name" value="TOPO_IB_2"/>
    <property type="match status" value="1"/>
</dbReference>
<evidence type="ECO:0000313" key="5">
    <source>
        <dbReference type="Proteomes" id="UP000308196"/>
    </source>
</evidence>
<dbReference type="Gene3D" id="3.30.66.10">
    <property type="entry name" value="DNA topoisomerase I domain"/>
    <property type="match status" value="1"/>
</dbReference>
<dbReference type="GO" id="GO:0003917">
    <property type="term" value="F:DNA topoisomerase type I (single strand cut, ATP-independent) activity"/>
    <property type="evidence" value="ECO:0007669"/>
    <property type="project" value="InterPro"/>
</dbReference>
<dbReference type="GeneID" id="78464765"/>
<evidence type="ECO:0000313" key="6">
    <source>
        <dbReference type="Proteomes" id="UP001566204"/>
    </source>
</evidence>
<sequence>MKTKHTEGYTRRKIRNKFKYYDPSGQVIEDAKILKRIGALVIPPNWKEVWISRSPRSNLQAYGYDQKGRKQYVYHPKFVNQQQSEKFKQILYVGQYLQELRKISSRQLKQETWNMEKLCAVAFKIMDSTLIRIGNKRYTLAYKSYGLSTLEKRHVKISGNTITLAYKGKKGVFQEKTWRNKQLACLLGQLMQIKGKTVFCLDKTNCEGRFCGRTFNSYLRTHCPGNISCKDIRIWGASREAFKLLCKAKQPDEPKARKRQLNSVIKAVAKELGNTKAVSEKYYVHPTIQRVYMESKFPVINKEIPLEKLEFKLFRFLLKYS</sequence>
<dbReference type="Gene3D" id="3.90.15.10">
    <property type="entry name" value="Topoisomerase I, Chain A, domain 3"/>
    <property type="match status" value="1"/>
</dbReference>
<keyword evidence="4" id="KW-0413">Isomerase</keyword>
<protein>
    <submittedName>
        <fullName evidence="3">DNA topoisomerase IB</fullName>
    </submittedName>
    <submittedName>
        <fullName evidence="4">Eukaryotic DNA topoisomerase I, catalytic core</fullName>
    </submittedName>
</protein>
<dbReference type="EMBL" id="JBEOQB010000004">
    <property type="protein sequence ID" value="MEZ0452978.1"/>
    <property type="molecule type" value="Genomic_DNA"/>
</dbReference>
<dbReference type="GO" id="GO:0003677">
    <property type="term" value="F:DNA binding"/>
    <property type="evidence" value="ECO:0007669"/>
    <property type="project" value="InterPro"/>
</dbReference>
<dbReference type="InterPro" id="IPR011010">
    <property type="entry name" value="DNA_brk_join_enz"/>
</dbReference>
<dbReference type="RefSeq" id="WP_028069552.1">
    <property type="nucleotide sequence ID" value="NZ_CP141191.1"/>
</dbReference>
<feature type="domain" description="DNA topoisomerase IB N-terminal" evidence="2">
    <location>
        <begin position="17"/>
        <end position="65"/>
    </location>
</feature>
<dbReference type="InterPro" id="IPR035447">
    <property type="entry name" value="DNA_topo_I_N_sf"/>
</dbReference>
<dbReference type="SUPFAM" id="SSF55869">
    <property type="entry name" value="DNA topoisomerase I domain"/>
    <property type="match status" value="1"/>
</dbReference>
<dbReference type="Pfam" id="PF01028">
    <property type="entry name" value="Topoisom_I"/>
    <property type="match status" value="1"/>
</dbReference>
<reference evidence="3 6" key="2">
    <citation type="submission" date="2024-06" db="EMBL/GenBank/DDBJ databases">
        <title>Soil Sphingobacterium thalpophilum.</title>
        <authorList>
            <person name="Yang J."/>
            <person name="Li J."/>
        </authorList>
    </citation>
    <scope>NUCLEOTIDE SEQUENCE [LARGE SCALE GENOMIC DNA]</scope>
    <source>
        <strain evidence="3 6">22g91tb</strain>
    </source>
</reference>
<dbReference type="STRING" id="1123265.GCA_000686625_02397"/>
<dbReference type="InterPro" id="IPR049331">
    <property type="entry name" value="Top1B_N_bact"/>
</dbReference>
<evidence type="ECO:0000259" key="2">
    <source>
        <dbReference type="Pfam" id="PF21338"/>
    </source>
</evidence>
<dbReference type="EMBL" id="LR590484">
    <property type="protein sequence ID" value="VTR50650.1"/>
    <property type="molecule type" value="Genomic_DNA"/>
</dbReference>
<feature type="domain" description="DNA topoisomerase I catalytic core eukaryotic-type" evidence="1">
    <location>
        <begin position="77"/>
        <end position="284"/>
    </location>
</feature>
<accession>A0A4U9VT60</accession>
<dbReference type="Proteomes" id="UP000308196">
    <property type="component" value="Chromosome"/>
</dbReference>
<dbReference type="GO" id="GO:0006265">
    <property type="term" value="P:DNA topological change"/>
    <property type="evidence" value="ECO:0007669"/>
    <property type="project" value="InterPro"/>
</dbReference>
<name>A0A4U9VT60_9SPHI</name>
<organism evidence="4 5">
    <name type="scientific">Sphingobacterium thalpophilum</name>
    <dbReference type="NCBI Taxonomy" id="259"/>
    <lineage>
        <taxon>Bacteria</taxon>
        <taxon>Pseudomonadati</taxon>
        <taxon>Bacteroidota</taxon>
        <taxon>Sphingobacteriia</taxon>
        <taxon>Sphingobacteriales</taxon>
        <taxon>Sphingobacteriaceae</taxon>
        <taxon>Sphingobacterium</taxon>
    </lineage>
</organism>
<dbReference type="Pfam" id="PF21338">
    <property type="entry name" value="Top1B_N_bact"/>
    <property type="match status" value="1"/>
</dbReference>
<dbReference type="InterPro" id="IPR013500">
    <property type="entry name" value="TopoI_cat_euk"/>
</dbReference>
<dbReference type="InterPro" id="IPR014711">
    <property type="entry name" value="TopoI_cat_a-hlx-sub_euk"/>
</dbReference>
<reference evidence="4 5" key="1">
    <citation type="submission" date="2019-05" db="EMBL/GenBank/DDBJ databases">
        <authorList>
            <consortium name="Pathogen Informatics"/>
        </authorList>
    </citation>
    <scope>NUCLEOTIDE SEQUENCE [LARGE SCALE GENOMIC DNA]</scope>
    <source>
        <strain evidence="4 5">NCTC11429</strain>
    </source>
</reference>
<dbReference type="AlphaFoldDB" id="A0A4U9VT60"/>
<keyword evidence="6" id="KW-1185">Reference proteome</keyword>
<dbReference type="SUPFAM" id="SSF56349">
    <property type="entry name" value="DNA breaking-rejoining enzymes"/>
    <property type="match status" value="1"/>
</dbReference>